<accession>A0ABD1EYK2</accession>
<comment type="caution">
    <text evidence="13">The sequence shown here is derived from an EMBL/GenBank/DDBJ whole genome shotgun (WGS) entry which is preliminary data.</text>
</comment>
<evidence type="ECO:0000256" key="9">
    <source>
        <dbReference type="ARBA" id="ARBA00023228"/>
    </source>
</evidence>
<keyword evidence="4 11" id="KW-0812">Transmembrane</keyword>
<evidence type="ECO:0000256" key="8">
    <source>
        <dbReference type="ARBA" id="ARBA00023136"/>
    </source>
</evidence>
<keyword evidence="6" id="KW-0769">Symport</keyword>
<dbReference type="GO" id="GO:0005765">
    <property type="term" value="C:lysosomal membrane"/>
    <property type="evidence" value="ECO:0007669"/>
    <property type="project" value="UniProtKB-SubCell"/>
</dbReference>
<evidence type="ECO:0000313" key="14">
    <source>
        <dbReference type="Proteomes" id="UP001566132"/>
    </source>
</evidence>
<keyword evidence="14" id="KW-1185">Reference proteome</keyword>
<dbReference type="Gene3D" id="1.20.1280.290">
    <property type="match status" value="2"/>
</dbReference>
<evidence type="ECO:0000313" key="13">
    <source>
        <dbReference type="EMBL" id="KAL1506117.1"/>
    </source>
</evidence>
<evidence type="ECO:0000256" key="7">
    <source>
        <dbReference type="ARBA" id="ARBA00022989"/>
    </source>
</evidence>
<feature type="transmembrane region" description="Helical" evidence="11">
    <location>
        <begin position="265"/>
        <end position="282"/>
    </location>
</feature>
<feature type="transmembrane region" description="Helical" evidence="11">
    <location>
        <begin position="239"/>
        <end position="259"/>
    </location>
</feature>
<feature type="transmembrane region" description="Helical" evidence="11">
    <location>
        <begin position="206"/>
        <end position="227"/>
    </location>
</feature>
<dbReference type="InterPro" id="IPR005282">
    <property type="entry name" value="LC_transporter"/>
</dbReference>
<evidence type="ECO:0000256" key="2">
    <source>
        <dbReference type="ARBA" id="ARBA00006855"/>
    </source>
</evidence>
<feature type="transmembrane region" description="Helical" evidence="11">
    <location>
        <begin position="302"/>
        <end position="321"/>
    </location>
</feature>
<evidence type="ECO:0000256" key="3">
    <source>
        <dbReference type="ARBA" id="ARBA00022448"/>
    </source>
</evidence>
<feature type="transmembrane region" description="Helical" evidence="11">
    <location>
        <begin position="162"/>
        <end position="186"/>
    </location>
</feature>
<keyword evidence="8 11" id="KW-0472">Membrane</keyword>
<dbReference type="PANTHER" id="PTHR13131">
    <property type="entry name" value="CYSTINOSIN"/>
    <property type="match status" value="1"/>
</dbReference>
<evidence type="ECO:0000256" key="12">
    <source>
        <dbReference type="SAM" id="SignalP"/>
    </source>
</evidence>
<dbReference type="GO" id="GO:0015293">
    <property type="term" value="F:symporter activity"/>
    <property type="evidence" value="ECO:0007669"/>
    <property type="project" value="UniProtKB-KW"/>
</dbReference>
<dbReference type="FunFam" id="1.20.1280.290:FF:000016">
    <property type="entry name" value="Cystinosin homolog"/>
    <property type="match status" value="1"/>
</dbReference>
<organism evidence="13 14">
    <name type="scientific">Hypothenemus hampei</name>
    <name type="common">Coffee berry borer</name>
    <dbReference type="NCBI Taxonomy" id="57062"/>
    <lineage>
        <taxon>Eukaryota</taxon>
        <taxon>Metazoa</taxon>
        <taxon>Ecdysozoa</taxon>
        <taxon>Arthropoda</taxon>
        <taxon>Hexapoda</taxon>
        <taxon>Insecta</taxon>
        <taxon>Pterygota</taxon>
        <taxon>Neoptera</taxon>
        <taxon>Endopterygota</taxon>
        <taxon>Coleoptera</taxon>
        <taxon>Polyphaga</taxon>
        <taxon>Cucujiformia</taxon>
        <taxon>Curculionidae</taxon>
        <taxon>Scolytinae</taxon>
        <taxon>Hypothenemus</taxon>
    </lineage>
</organism>
<feature type="transmembrane region" description="Helical" evidence="11">
    <location>
        <begin position="336"/>
        <end position="357"/>
    </location>
</feature>
<keyword evidence="7 11" id="KW-1133">Transmembrane helix</keyword>
<dbReference type="EMBL" id="JBDJPC010000004">
    <property type="protein sequence ID" value="KAL1506117.1"/>
    <property type="molecule type" value="Genomic_DNA"/>
</dbReference>
<dbReference type="FunFam" id="1.20.1280.290:FF:000022">
    <property type="entry name" value="Cystinosin homolog"/>
    <property type="match status" value="1"/>
</dbReference>
<dbReference type="NCBIfam" id="TIGR00951">
    <property type="entry name" value="2A43"/>
    <property type="match status" value="1"/>
</dbReference>
<keyword evidence="3" id="KW-0813">Transport</keyword>
<dbReference type="AlphaFoldDB" id="A0ABD1EYK2"/>
<keyword evidence="12" id="KW-0732">Signal</keyword>
<protein>
    <recommendedName>
        <fullName evidence="15">Cystinosin</fullName>
    </recommendedName>
</protein>
<dbReference type="Pfam" id="PF04193">
    <property type="entry name" value="PQ-loop"/>
    <property type="match status" value="2"/>
</dbReference>
<evidence type="ECO:0000256" key="11">
    <source>
        <dbReference type="SAM" id="Phobius"/>
    </source>
</evidence>
<comment type="similarity">
    <text evidence="2">Belongs to the cystinosin family.</text>
</comment>
<gene>
    <name evidence="13" type="ORF">ABEB36_005541</name>
</gene>
<proteinExistence type="inferred from homology"/>
<dbReference type="Proteomes" id="UP001566132">
    <property type="component" value="Unassembled WGS sequence"/>
</dbReference>
<evidence type="ECO:0000256" key="1">
    <source>
        <dbReference type="ARBA" id="ARBA00004155"/>
    </source>
</evidence>
<dbReference type="GO" id="GO:0015179">
    <property type="term" value="F:L-amino acid transmembrane transporter activity"/>
    <property type="evidence" value="ECO:0007669"/>
    <property type="project" value="UniProtKB-ARBA"/>
</dbReference>
<evidence type="ECO:0008006" key="15">
    <source>
        <dbReference type="Google" id="ProtNLM"/>
    </source>
</evidence>
<dbReference type="InterPro" id="IPR006603">
    <property type="entry name" value="PQ-loop_rpt"/>
</dbReference>
<dbReference type="PANTHER" id="PTHR13131:SF5">
    <property type="entry name" value="CYSTINOSIN"/>
    <property type="match status" value="1"/>
</dbReference>
<keyword evidence="9" id="KW-0458">Lysosome</keyword>
<comment type="subcellular location">
    <subcellularLocation>
        <location evidence="1">Lysosome membrane</location>
        <topology evidence="1">Multi-pass membrane protein</topology>
    </subcellularLocation>
</comment>
<feature type="signal peptide" evidence="12">
    <location>
        <begin position="1"/>
        <end position="19"/>
    </location>
</feature>
<dbReference type="SMART" id="SM00679">
    <property type="entry name" value="CTNS"/>
    <property type="match status" value="2"/>
</dbReference>
<dbReference type="GO" id="GO:0015811">
    <property type="term" value="P:L-cystine transport"/>
    <property type="evidence" value="ECO:0007669"/>
    <property type="project" value="UniProtKB-ARBA"/>
</dbReference>
<evidence type="ECO:0000256" key="10">
    <source>
        <dbReference type="ARBA" id="ARBA00048473"/>
    </source>
</evidence>
<reference evidence="13 14" key="1">
    <citation type="submission" date="2024-05" db="EMBL/GenBank/DDBJ databases">
        <title>Genetic variation in Jamaican populations of the coffee berry borer (Hypothenemus hampei).</title>
        <authorList>
            <person name="Errbii M."/>
            <person name="Myrie A."/>
        </authorList>
    </citation>
    <scope>NUCLEOTIDE SEQUENCE [LARGE SCALE GENOMIC DNA]</scope>
    <source>
        <strain evidence="13">JA-Hopewell-2020-01-JO</strain>
        <tissue evidence="13">Whole body</tissue>
    </source>
</reference>
<evidence type="ECO:0000256" key="6">
    <source>
        <dbReference type="ARBA" id="ARBA00022847"/>
    </source>
</evidence>
<feature type="transmembrane region" description="Helical" evidence="11">
    <location>
        <begin position="129"/>
        <end position="150"/>
    </location>
</feature>
<comment type="catalytic activity">
    <reaction evidence="10">
        <text>L-cystine(out) + H(+)(out) = L-cystine(in) + H(+)(in)</text>
        <dbReference type="Rhea" id="RHEA:66172"/>
        <dbReference type="ChEBI" id="CHEBI:15378"/>
        <dbReference type="ChEBI" id="CHEBI:35491"/>
    </reaction>
    <physiologicalReaction direction="left-to-right" evidence="10">
        <dbReference type="Rhea" id="RHEA:66173"/>
    </physiologicalReaction>
</comment>
<name>A0ABD1EYK2_HYPHA</name>
<evidence type="ECO:0000256" key="5">
    <source>
        <dbReference type="ARBA" id="ARBA00022737"/>
    </source>
</evidence>
<keyword evidence="5" id="KW-0677">Repeat</keyword>
<feature type="chain" id="PRO_5044758571" description="Cystinosin" evidence="12">
    <location>
        <begin position="20"/>
        <end position="365"/>
    </location>
</feature>
<evidence type="ECO:0000256" key="4">
    <source>
        <dbReference type="ARBA" id="ARBA00022692"/>
    </source>
</evidence>
<sequence length="365" mass="41432">MQYFTATLLVLVLAKYSACDSSLTVDTHDVALKLHDLKTVSIITSASFSPTTDTLHIYVQHSDIASISLTEIALENLNPNENISLVITALSAGKTDISSNTTSNTINVEDIYFRVTVYKTASLKTISTVIGWLYFAAWSISFYPQVYINWRRKSVIGLNFDFLALNIVGFVLYSVFNLGLFFIPEIKEEYSARYPRGLNPVQVNDIFFAVHAVILTCVTIVQCIIYDRGDQRLSIIARSILGLFGGFLVISAFLAGFDVIHWLDFLYYCSYVKLTITLIKYIPQAYMNYKRKSTVGWSIENILLDFTGGTLSMLQMILNAYNYDDWVSIFGDPTKFGLGLFSVLFDVFFILQHYVFYKHSRYESK</sequence>